<dbReference type="GO" id="GO:0009252">
    <property type="term" value="P:peptidoglycan biosynthetic process"/>
    <property type="evidence" value="ECO:0007669"/>
    <property type="project" value="UniProtKB-KW"/>
</dbReference>
<dbReference type="GO" id="GO:0006508">
    <property type="term" value="P:proteolysis"/>
    <property type="evidence" value="ECO:0007669"/>
    <property type="project" value="InterPro"/>
</dbReference>
<evidence type="ECO:0000313" key="11">
    <source>
        <dbReference type="EMBL" id="SFP90891.1"/>
    </source>
</evidence>
<comment type="similarity">
    <text evidence="1 9">Belongs to the peptidase S11 family.</text>
</comment>
<keyword evidence="2" id="KW-0732">Signal</keyword>
<evidence type="ECO:0000313" key="12">
    <source>
        <dbReference type="Proteomes" id="UP000182624"/>
    </source>
</evidence>
<dbReference type="PANTHER" id="PTHR21581">
    <property type="entry name" value="D-ALANYL-D-ALANINE CARBOXYPEPTIDASE"/>
    <property type="match status" value="1"/>
</dbReference>
<feature type="active site" evidence="7">
    <location>
        <position position="154"/>
    </location>
</feature>
<keyword evidence="11" id="KW-0121">Carboxypeptidase</keyword>
<dbReference type="PANTHER" id="PTHR21581:SF6">
    <property type="entry name" value="TRAFFICKING PROTEIN PARTICLE COMPLEX SUBUNIT 12"/>
    <property type="match status" value="1"/>
</dbReference>
<gene>
    <name evidence="11" type="ORF">SAMN04487928_11199</name>
</gene>
<evidence type="ECO:0000259" key="10">
    <source>
        <dbReference type="Pfam" id="PF00768"/>
    </source>
</evidence>
<keyword evidence="6" id="KW-0961">Cell wall biogenesis/degradation</keyword>
<dbReference type="GO" id="GO:0071555">
    <property type="term" value="P:cell wall organization"/>
    <property type="evidence" value="ECO:0007669"/>
    <property type="project" value="UniProtKB-KW"/>
</dbReference>
<evidence type="ECO:0000256" key="4">
    <source>
        <dbReference type="ARBA" id="ARBA00022960"/>
    </source>
</evidence>
<dbReference type="InterPro" id="IPR012338">
    <property type="entry name" value="Beta-lactam/transpept-like"/>
</dbReference>
<dbReference type="PRINTS" id="PR00725">
    <property type="entry name" value="DADACBPTASE1"/>
</dbReference>
<dbReference type="RefSeq" id="WP_074887431.1">
    <property type="nucleotide sequence ID" value="NZ_FOXO01000011.1"/>
</dbReference>
<name>A0A1I5U6K6_9FIRM</name>
<feature type="active site" description="Proton acceptor" evidence="7">
    <location>
        <position position="100"/>
    </location>
</feature>
<evidence type="ECO:0000256" key="8">
    <source>
        <dbReference type="PIRSR" id="PIRSR618044-2"/>
    </source>
</evidence>
<keyword evidence="4" id="KW-0133">Cell shape</keyword>
<organism evidence="11 12">
    <name type="scientific">Butyrivibrio proteoclasticus</name>
    <dbReference type="NCBI Taxonomy" id="43305"/>
    <lineage>
        <taxon>Bacteria</taxon>
        <taxon>Bacillati</taxon>
        <taxon>Bacillota</taxon>
        <taxon>Clostridia</taxon>
        <taxon>Lachnospirales</taxon>
        <taxon>Lachnospiraceae</taxon>
        <taxon>Butyrivibrio</taxon>
    </lineage>
</organism>
<keyword evidence="12" id="KW-1185">Reference proteome</keyword>
<evidence type="ECO:0000256" key="3">
    <source>
        <dbReference type="ARBA" id="ARBA00022801"/>
    </source>
</evidence>
<keyword evidence="5" id="KW-0573">Peptidoglycan synthesis</keyword>
<evidence type="ECO:0000256" key="1">
    <source>
        <dbReference type="ARBA" id="ARBA00007164"/>
    </source>
</evidence>
<dbReference type="Proteomes" id="UP000182624">
    <property type="component" value="Unassembled WGS sequence"/>
</dbReference>
<dbReference type="PROSITE" id="PS51257">
    <property type="entry name" value="PROKAR_LIPOPROTEIN"/>
    <property type="match status" value="1"/>
</dbReference>
<dbReference type="SUPFAM" id="SSF56601">
    <property type="entry name" value="beta-lactamase/transpeptidase-like"/>
    <property type="match status" value="1"/>
</dbReference>
<evidence type="ECO:0000256" key="2">
    <source>
        <dbReference type="ARBA" id="ARBA00022729"/>
    </source>
</evidence>
<dbReference type="AlphaFoldDB" id="A0A1I5U6K6"/>
<dbReference type="GO" id="GO:0008360">
    <property type="term" value="P:regulation of cell shape"/>
    <property type="evidence" value="ECO:0007669"/>
    <property type="project" value="UniProtKB-KW"/>
</dbReference>
<proteinExistence type="inferred from homology"/>
<dbReference type="Gene3D" id="3.40.710.10">
    <property type="entry name" value="DD-peptidase/beta-lactamase superfamily"/>
    <property type="match status" value="1"/>
</dbReference>
<evidence type="ECO:0000256" key="7">
    <source>
        <dbReference type="PIRSR" id="PIRSR618044-1"/>
    </source>
</evidence>
<dbReference type="Pfam" id="PF00768">
    <property type="entry name" value="Peptidase_S11"/>
    <property type="match status" value="1"/>
</dbReference>
<keyword evidence="11" id="KW-0645">Protease</keyword>
<protein>
    <submittedName>
        <fullName evidence="11">D-alanyl-D-alanine carboxypeptidase</fullName>
    </submittedName>
</protein>
<keyword evidence="3" id="KW-0378">Hydrolase</keyword>
<evidence type="ECO:0000256" key="5">
    <source>
        <dbReference type="ARBA" id="ARBA00022984"/>
    </source>
</evidence>
<dbReference type="InterPro" id="IPR001967">
    <property type="entry name" value="Peptidase_S11_N"/>
</dbReference>
<reference evidence="12" key="1">
    <citation type="submission" date="2016-10" db="EMBL/GenBank/DDBJ databases">
        <authorList>
            <person name="Varghese N."/>
            <person name="Submissions S."/>
        </authorList>
    </citation>
    <scope>NUCLEOTIDE SEQUENCE [LARGE SCALE GENOMIC DNA]</scope>
    <source>
        <strain evidence="12">P18</strain>
    </source>
</reference>
<dbReference type="EMBL" id="FOXO01000011">
    <property type="protein sequence ID" value="SFP90891.1"/>
    <property type="molecule type" value="Genomic_DNA"/>
</dbReference>
<feature type="active site" description="Acyl-ester intermediate" evidence="7">
    <location>
        <position position="97"/>
    </location>
</feature>
<dbReference type="GO" id="GO:0009002">
    <property type="term" value="F:serine-type D-Ala-D-Ala carboxypeptidase activity"/>
    <property type="evidence" value="ECO:0007669"/>
    <property type="project" value="InterPro"/>
</dbReference>
<feature type="binding site" evidence="8">
    <location>
        <position position="270"/>
    </location>
    <ligand>
        <name>substrate</name>
    </ligand>
</feature>
<evidence type="ECO:0000256" key="6">
    <source>
        <dbReference type="ARBA" id="ARBA00023316"/>
    </source>
</evidence>
<sequence>MRCISKLALLCLLVGTIGLTGCSYFSYSAKYSVSTSDEDTRKTLFYPTFASELCVADGDISGEEDTISSNISAGLFDLNNRETLYAKNVNIQVHPASLTKVMTALVALKYGKLDQVLVADNNVYVNESGAQKVNLKEGDRLTLDQALRILLIYSANDVANLIATNIGGSIEGFADLMNKEALAIGATNSHFTNPHGLTDEDHYVTAYDMYLIFNAAMEYEAFSEIINMTEYSTNYLDSSGNSIEVSVSTTNAYLSGSQSAPMGVTVIGGKTGTTTAAGHCLILLARDTNGSPYIAVIMRDTDSGTLYSDMSSLLGEITK</sequence>
<dbReference type="InterPro" id="IPR018044">
    <property type="entry name" value="Peptidase_S11"/>
</dbReference>
<accession>A0A1I5U6K6</accession>
<dbReference type="OrthoDB" id="9791132at2"/>
<evidence type="ECO:0000256" key="9">
    <source>
        <dbReference type="RuleBase" id="RU004016"/>
    </source>
</evidence>
<feature type="domain" description="Peptidase S11 D-alanyl-D-alanine carboxypeptidase A N-terminal" evidence="10">
    <location>
        <begin position="72"/>
        <end position="300"/>
    </location>
</feature>